<feature type="region of interest" description="Disordered" evidence="1">
    <location>
        <begin position="484"/>
        <end position="526"/>
    </location>
</feature>
<feature type="region of interest" description="Disordered" evidence="1">
    <location>
        <begin position="331"/>
        <end position="378"/>
    </location>
</feature>
<comment type="caution">
    <text evidence="2">The sequence shown here is derived from an EMBL/GenBank/DDBJ whole genome shotgun (WGS) entry which is preliminary data.</text>
</comment>
<accession>A0ABQ5KAM9</accession>
<feature type="region of interest" description="Disordered" evidence="1">
    <location>
        <begin position="1"/>
        <end position="63"/>
    </location>
</feature>
<sequence>LTALALMREQERRECQKREEKEHKKEESTEYCTSSPLLPVSLPQKPSPDQLKEIDDEKQRRDPMLHENSISLFDYYTLKQYEVPIATSVHSSTLKYLEKEKEKDEEEYAKNPCVSGPTQSSSTAPDLSLPSLFSLSLSQASTHAHILMLSSLCETVTLRNILFKNKRFRSFFTTDRMHCPTTIPTLFSILLRCRSLFYRSFSMFKADVSRMCNGARYNAKNVQGGIVALSWELEERMINGFMTLLDNNRSVFKQVHELISSAKSSVDTKLEAREKKDLKEKADSESKKKKMIVFSDLKDEEEREEMSFGDKDRLSTVSVFKQVHELISSAKSSVDTKLEAREKKDLKEKADSESKKKKMSVFSDLKDEEEREEMSFGDKDRLSTVSVIVASSQTSDVLAEGDKISREMDIARPMDTFKDEEEEKEGDSGSASAKRRHLPDSLGTEQTGCKETMTESDIIRRIKAFEENEKVRIAQMREQVEQIQCELDRTKDKESDKKADSSKDKHTGPSGGLMEHVEGNGTDVAHHPSEHTVEVAADGTDSQGGVLHPSLPTNILGTSHSLSVKVSYDGQVIGDDLFRSSNNEVKSQTESQHSHISHQEQGEEEKIISGDETAISTNHPKQRMANARYKSGQQKSREEEIEFIPTIDHKDESEDDVGLFKQVDSSTPKVQKMKESFPKQHILSKARFETDEDSLEDLFAK</sequence>
<dbReference type="EMBL" id="BQXS01000269">
    <property type="protein sequence ID" value="GKT28395.1"/>
    <property type="molecule type" value="Genomic_DNA"/>
</dbReference>
<dbReference type="Proteomes" id="UP001057375">
    <property type="component" value="Unassembled WGS sequence"/>
</dbReference>
<feature type="compositionally biased region" description="Basic and acidic residues" evidence="1">
    <location>
        <begin position="400"/>
        <end position="417"/>
    </location>
</feature>
<gene>
    <name evidence="2" type="ORF">ADUPG1_000620</name>
</gene>
<organism evidence="2 3">
    <name type="scientific">Aduncisulcus paluster</name>
    <dbReference type="NCBI Taxonomy" id="2918883"/>
    <lineage>
        <taxon>Eukaryota</taxon>
        <taxon>Metamonada</taxon>
        <taxon>Carpediemonas-like organisms</taxon>
        <taxon>Aduncisulcus</taxon>
    </lineage>
</organism>
<keyword evidence="3" id="KW-1185">Reference proteome</keyword>
<feature type="compositionally biased region" description="Basic and acidic residues" evidence="1">
    <location>
        <begin position="486"/>
        <end position="507"/>
    </location>
</feature>
<evidence type="ECO:0000313" key="3">
    <source>
        <dbReference type="Proteomes" id="UP001057375"/>
    </source>
</evidence>
<protein>
    <submittedName>
        <fullName evidence="2">Uncharacterized protein</fullName>
    </submittedName>
</protein>
<feature type="region of interest" description="Disordered" evidence="1">
    <location>
        <begin position="101"/>
        <end position="122"/>
    </location>
</feature>
<evidence type="ECO:0000256" key="1">
    <source>
        <dbReference type="SAM" id="MobiDB-lite"/>
    </source>
</evidence>
<feature type="compositionally biased region" description="Basic and acidic residues" evidence="1">
    <location>
        <begin position="597"/>
        <end position="609"/>
    </location>
</feature>
<proteinExistence type="predicted"/>
<feature type="compositionally biased region" description="Basic and acidic residues" evidence="1">
    <location>
        <begin position="50"/>
        <end position="63"/>
    </location>
</feature>
<feature type="compositionally biased region" description="Basic and acidic residues" evidence="1">
    <location>
        <begin position="8"/>
        <end position="28"/>
    </location>
</feature>
<feature type="compositionally biased region" description="Polar residues" evidence="1">
    <location>
        <begin position="580"/>
        <end position="591"/>
    </location>
</feature>
<evidence type="ECO:0000313" key="2">
    <source>
        <dbReference type="EMBL" id="GKT28395.1"/>
    </source>
</evidence>
<reference evidence="2" key="1">
    <citation type="submission" date="2022-03" db="EMBL/GenBank/DDBJ databases">
        <title>Draft genome sequence of Aduncisulcus paluster, a free-living microaerophilic Fornicata.</title>
        <authorList>
            <person name="Yuyama I."/>
            <person name="Kume K."/>
            <person name="Tamura T."/>
            <person name="Inagaki Y."/>
            <person name="Hashimoto T."/>
        </authorList>
    </citation>
    <scope>NUCLEOTIDE SEQUENCE</scope>
    <source>
        <strain evidence="2">NY0171</strain>
    </source>
</reference>
<feature type="region of interest" description="Disordered" evidence="1">
    <location>
        <begin position="580"/>
        <end position="658"/>
    </location>
</feature>
<feature type="non-terminal residue" evidence="2">
    <location>
        <position position="1"/>
    </location>
</feature>
<feature type="region of interest" description="Disordered" evidence="1">
    <location>
        <begin position="396"/>
        <end position="454"/>
    </location>
</feature>
<feature type="compositionally biased region" description="Basic and acidic residues" evidence="1">
    <location>
        <begin position="334"/>
        <end position="354"/>
    </location>
</feature>
<name>A0ABQ5KAM9_9EUKA</name>